<evidence type="ECO:0000256" key="5">
    <source>
        <dbReference type="SAM" id="Phobius"/>
    </source>
</evidence>
<keyword evidence="2 5" id="KW-0812">Transmembrane</keyword>
<dbReference type="GO" id="GO:0016020">
    <property type="term" value="C:membrane"/>
    <property type="evidence" value="ECO:0007669"/>
    <property type="project" value="UniProtKB-SubCell"/>
</dbReference>
<dbReference type="InterPro" id="IPR007269">
    <property type="entry name" value="ICMT_MeTrfase"/>
</dbReference>
<dbReference type="PANTHER" id="PTHR43847:SF1">
    <property type="entry name" value="BLL3993 PROTEIN"/>
    <property type="match status" value="1"/>
</dbReference>
<accession>A0A085W8N8</accession>
<dbReference type="EMBL" id="JMCB01000015">
    <property type="protein sequence ID" value="KFE64051.1"/>
    <property type="molecule type" value="Genomic_DNA"/>
</dbReference>
<protein>
    <recommendedName>
        <fullName evidence="8">Isoprenylcysteine carboxyl methyltransferase</fullName>
    </recommendedName>
</protein>
<proteinExistence type="predicted"/>
<dbReference type="PATRIC" id="fig|394096.3.peg.6796"/>
<feature type="transmembrane region" description="Helical" evidence="5">
    <location>
        <begin position="135"/>
        <end position="158"/>
    </location>
</feature>
<comment type="subcellular location">
    <subcellularLocation>
        <location evidence="1">Membrane</location>
        <topology evidence="1">Multi-pass membrane protein</topology>
    </subcellularLocation>
</comment>
<evidence type="ECO:0000256" key="1">
    <source>
        <dbReference type="ARBA" id="ARBA00004141"/>
    </source>
</evidence>
<name>A0A085W8N8_9BACT</name>
<dbReference type="GO" id="GO:0004671">
    <property type="term" value="F:protein C-terminal S-isoprenylcysteine carboxyl O-methyltransferase activity"/>
    <property type="evidence" value="ECO:0007669"/>
    <property type="project" value="InterPro"/>
</dbReference>
<evidence type="ECO:0008006" key="8">
    <source>
        <dbReference type="Google" id="ProtNLM"/>
    </source>
</evidence>
<gene>
    <name evidence="6" type="ORF">DB31_2464</name>
</gene>
<organism evidence="6 7">
    <name type="scientific">Hyalangium minutum</name>
    <dbReference type="NCBI Taxonomy" id="394096"/>
    <lineage>
        <taxon>Bacteria</taxon>
        <taxon>Pseudomonadati</taxon>
        <taxon>Myxococcota</taxon>
        <taxon>Myxococcia</taxon>
        <taxon>Myxococcales</taxon>
        <taxon>Cystobacterineae</taxon>
        <taxon>Archangiaceae</taxon>
        <taxon>Hyalangium</taxon>
    </lineage>
</organism>
<keyword evidence="4 5" id="KW-0472">Membrane</keyword>
<feature type="transmembrane region" description="Helical" evidence="5">
    <location>
        <begin position="14"/>
        <end position="33"/>
    </location>
</feature>
<dbReference type="Proteomes" id="UP000028725">
    <property type="component" value="Unassembled WGS sequence"/>
</dbReference>
<dbReference type="PANTHER" id="PTHR43847">
    <property type="entry name" value="BLL3993 PROTEIN"/>
    <property type="match status" value="1"/>
</dbReference>
<evidence type="ECO:0000313" key="6">
    <source>
        <dbReference type="EMBL" id="KFE64051.1"/>
    </source>
</evidence>
<feature type="transmembrane region" description="Helical" evidence="5">
    <location>
        <begin position="54"/>
        <end position="75"/>
    </location>
</feature>
<keyword evidence="3 5" id="KW-1133">Transmembrane helix</keyword>
<dbReference type="InterPro" id="IPR052527">
    <property type="entry name" value="Metal_cation-efflux_comp"/>
</dbReference>
<dbReference type="AlphaFoldDB" id="A0A085W8N8"/>
<dbReference type="Pfam" id="PF04140">
    <property type="entry name" value="ICMT"/>
    <property type="match status" value="1"/>
</dbReference>
<evidence type="ECO:0000256" key="2">
    <source>
        <dbReference type="ARBA" id="ARBA00022692"/>
    </source>
</evidence>
<dbReference type="Gene3D" id="1.20.120.1630">
    <property type="match status" value="1"/>
</dbReference>
<feature type="transmembrane region" description="Helical" evidence="5">
    <location>
        <begin position="81"/>
        <end position="102"/>
    </location>
</feature>
<sequence length="205" mass="22560">MGQGPEMSEAPTLAAYYVFLGLVGAERLYELVLSRRNARRALERGGREVGQGHFRVMVLFHTAFLVACVVEPLALQRPFPGALGYAAFAGALASQLLRYWAISTLGERWNTRIIFVPGDTPVTSGPYRFIRHPNYVAVILEFLCLPLIHGGYLTALLFSLGNAALLSVRIRAEEQALGAEYQQAFSQRPRFLPTASRPDTASPPP</sequence>
<keyword evidence="7" id="KW-1185">Reference proteome</keyword>
<evidence type="ECO:0000313" key="7">
    <source>
        <dbReference type="Proteomes" id="UP000028725"/>
    </source>
</evidence>
<comment type="caution">
    <text evidence="6">The sequence shown here is derived from an EMBL/GenBank/DDBJ whole genome shotgun (WGS) entry which is preliminary data.</text>
</comment>
<dbReference type="STRING" id="394096.DB31_2464"/>
<evidence type="ECO:0000256" key="4">
    <source>
        <dbReference type="ARBA" id="ARBA00023136"/>
    </source>
</evidence>
<reference evidence="6 7" key="1">
    <citation type="submission" date="2014-04" db="EMBL/GenBank/DDBJ databases">
        <title>Genome assembly of Hyalangium minutum DSM 14724.</title>
        <authorList>
            <person name="Sharma G."/>
            <person name="Subramanian S."/>
        </authorList>
    </citation>
    <scope>NUCLEOTIDE SEQUENCE [LARGE SCALE GENOMIC DNA]</scope>
    <source>
        <strain evidence="6 7">DSM 14724</strain>
    </source>
</reference>
<evidence type="ECO:0000256" key="3">
    <source>
        <dbReference type="ARBA" id="ARBA00022989"/>
    </source>
</evidence>